<protein>
    <recommendedName>
        <fullName evidence="6">Type I restriction modification DNA specificity domain-containing protein</fullName>
    </recommendedName>
</protein>
<dbReference type="CDD" id="cd17260">
    <property type="entry name" value="RMtype1_S_EcoEI-TRD1-CR1_like"/>
    <property type="match status" value="1"/>
</dbReference>
<evidence type="ECO:0000313" key="7">
    <source>
        <dbReference type="EMBL" id="VXB89231.1"/>
    </source>
</evidence>
<feature type="coiled-coil region" evidence="5">
    <location>
        <begin position="175"/>
        <end position="212"/>
    </location>
</feature>
<dbReference type="Gene3D" id="3.90.220.20">
    <property type="entry name" value="DNA methylase specificity domains"/>
    <property type="match status" value="2"/>
</dbReference>
<dbReference type="InterPro" id="IPR044946">
    <property type="entry name" value="Restrct_endonuc_typeI_TRD_sf"/>
</dbReference>
<evidence type="ECO:0000256" key="5">
    <source>
        <dbReference type="SAM" id="Coils"/>
    </source>
</evidence>
<dbReference type="AlphaFoldDB" id="A0A653U657"/>
<keyword evidence="5" id="KW-0175">Coiled coil</keyword>
<dbReference type="RefSeq" id="WP_159159863.1">
    <property type="nucleotide sequence ID" value="NZ_CP063360.1"/>
</dbReference>
<gene>
    <name evidence="7" type="ORF">BACI348_41819</name>
</gene>
<evidence type="ECO:0000259" key="6">
    <source>
        <dbReference type="Pfam" id="PF01420"/>
    </source>
</evidence>
<name>A0A653U657_BACAB</name>
<feature type="domain" description="Type I restriction modification DNA specificity" evidence="6">
    <location>
        <begin position="261"/>
        <end position="432"/>
    </location>
</feature>
<dbReference type="GO" id="GO:0003677">
    <property type="term" value="F:DNA binding"/>
    <property type="evidence" value="ECO:0007669"/>
    <property type="project" value="UniProtKB-KW"/>
</dbReference>
<organism evidence="7 8">
    <name type="scientific">Bacillus altitudinis</name>
    <dbReference type="NCBI Taxonomy" id="293387"/>
    <lineage>
        <taxon>Bacteria</taxon>
        <taxon>Bacillati</taxon>
        <taxon>Bacillota</taxon>
        <taxon>Bacilli</taxon>
        <taxon>Bacillales</taxon>
        <taxon>Bacillaceae</taxon>
        <taxon>Bacillus</taxon>
    </lineage>
</organism>
<sequence length="484" mass="55406">MSKKKKTVNELLEEAKLSEEEQPYEVPQNWLWITFGTVAKLFNGYAFKSSDYQEEGIPIIRISDISGENTSSKNAVRVPPHLYNEKFLIKKDDLLIAMSGATTGKTGVYNSEELALQNQRVGKIKEISHKILYSLFMKYFVFYNSKQILKRAYGGAQPNISGSLIEQLNIALPPLEEQKRIADKVERLISKIDEAKQLIEEAKETFELRQAAILDKAFRGELTKKWREQNSNVESGFLLQKKIISELKDKNIEVINEKEIPATWKVVKMGEVVQVNPKKKKLEDVPEEQICTFIPMPAVSDKTGEIEAPEEREYSKVKKGYTFFEENDVLFAKITPCMENGKAAIAKNLKNGFGFGSTEFHVLRTSECINETYIHYFVRSKKFRLEAKREMTGAVGQQRVPKEFLINYPLPLPPKEEQDVIVRTLSEIFSKDHFVEQSLHIESKLELIKQSILSKAFRGELGTNNPSEENSIELLKAILQEQVK</sequence>
<evidence type="ECO:0000256" key="2">
    <source>
        <dbReference type="ARBA" id="ARBA00022747"/>
    </source>
</evidence>
<dbReference type="InterPro" id="IPR000055">
    <property type="entry name" value="Restrct_endonuc_typeI_TRD"/>
</dbReference>
<evidence type="ECO:0000256" key="1">
    <source>
        <dbReference type="ARBA" id="ARBA00010923"/>
    </source>
</evidence>
<evidence type="ECO:0000256" key="3">
    <source>
        <dbReference type="ARBA" id="ARBA00023125"/>
    </source>
</evidence>
<dbReference type="PANTHER" id="PTHR43140:SF1">
    <property type="entry name" value="TYPE I RESTRICTION ENZYME ECOKI SPECIFICITY SUBUNIT"/>
    <property type="match status" value="1"/>
</dbReference>
<proteinExistence type="inferred from homology"/>
<evidence type="ECO:0000313" key="8">
    <source>
        <dbReference type="Proteomes" id="UP000433089"/>
    </source>
</evidence>
<dbReference type="CDD" id="cd17278">
    <property type="entry name" value="RMtype1_S_LdeBORF1052P-TRD2-CR2"/>
    <property type="match status" value="1"/>
</dbReference>
<comment type="similarity">
    <text evidence="1">Belongs to the type-I restriction system S methylase family.</text>
</comment>
<keyword evidence="2" id="KW-0680">Restriction system</keyword>
<keyword evidence="3" id="KW-0238">DNA-binding</keyword>
<dbReference type="GO" id="GO:0009307">
    <property type="term" value="P:DNA restriction-modification system"/>
    <property type="evidence" value="ECO:0007669"/>
    <property type="project" value="UniProtKB-KW"/>
</dbReference>
<dbReference type="Proteomes" id="UP000433089">
    <property type="component" value="Unassembled WGS sequence"/>
</dbReference>
<accession>A0A653U657</accession>
<evidence type="ECO:0000256" key="4">
    <source>
        <dbReference type="ARBA" id="ARBA00038652"/>
    </source>
</evidence>
<dbReference type="PANTHER" id="PTHR43140">
    <property type="entry name" value="TYPE-1 RESTRICTION ENZYME ECOKI SPECIFICITY PROTEIN"/>
    <property type="match status" value="1"/>
</dbReference>
<feature type="domain" description="Type I restriction modification DNA specificity" evidence="6">
    <location>
        <begin position="28"/>
        <end position="203"/>
    </location>
</feature>
<comment type="subunit">
    <text evidence="4">The methyltransferase is composed of M and S polypeptides.</text>
</comment>
<dbReference type="SUPFAM" id="SSF116734">
    <property type="entry name" value="DNA methylase specificity domain"/>
    <property type="match status" value="2"/>
</dbReference>
<dbReference type="InterPro" id="IPR051212">
    <property type="entry name" value="Type-I_RE_S_subunit"/>
</dbReference>
<dbReference type="EMBL" id="CABWLH010000009">
    <property type="protein sequence ID" value="VXB89231.1"/>
    <property type="molecule type" value="Genomic_DNA"/>
</dbReference>
<reference evidence="7 8" key="1">
    <citation type="submission" date="2019-10" db="EMBL/GenBank/DDBJ databases">
        <authorList>
            <person name="Karimi E."/>
        </authorList>
    </citation>
    <scope>NUCLEOTIDE SEQUENCE [LARGE SCALE GENOMIC DNA]</scope>
    <source>
        <strain evidence="7">Bacillus sp. 348</strain>
    </source>
</reference>
<dbReference type="Pfam" id="PF01420">
    <property type="entry name" value="Methylase_S"/>
    <property type="match status" value="2"/>
</dbReference>